<feature type="compositionally biased region" description="Polar residues" evidence="1">
    <location>
        <begin position="1"/>
        <end position="14"/>
    </location>
</feature>
<evidence type="ECO:0000313" key="3">
    <source>
        <dbReference type="EMBL" id="VFK73603.1"/>
    </source>
</evidence>
<dbReference type="AlphaFoldDB" id="A0A451AQZ1"/>
<dbReference type="EMBL" id="CAADFZ010000238">
    <property type="protein sequence ID" value="VFK68471.1"/>
    <property type="molecule type" value="Genomic_DNA"/>
</dbReference>
<name>A0A451AQZ1_9GAMM</name>
<gene>
    <name evidence="2" type="ORF">BECKUNK1418G_GA0071005_12382</name>
    <name evidence="3" type="ORF">BECKUNK1418H_GA0071006_12282</name>
</gene>
<organism evidence="2">
    <name type="scientific">Candidatus Kentrum sp. UNK</name>
    <dbReference type="NCBI Taxonomy" id="2126344"/>
    <lineage>
        <taxon>Bacteria</taxon>
        <taxon>Pseudomonadati</taxon>
        <taxon>Pseudomonadota</taxon>
        <taxon>Gammaproteobacteria</taxon>
        <taxon>Candidatus Kentrum</taxon>
    </lineage>
</organism>
<dbReference type="EMBL" id="CAADGD010000228">
    <property type="protein sequence ID" value="VFK73603.1"/>
    <property type="molecule type" value="Genomic_DNA"/>
</dbReference>
<feature type="region of interest" description="Disordered" evidence="1">
    <location>
        <begin position="82"/>
        <end position="127"/>
    </location>
</feature>
<sequence>MGKQGATQTRQGRNATPRPSAGKRPPELLRHHGQRNPVQQFTYRKKKNSEKPGLVIRAYPPSILARSANMFCLSRNAHPVQMAQPQEPAQGIQLGSVQPGSEERRLATRTHPQRPESLSKRGGLLNDWSKSRMGRKAACPVLRGGGYQLSSWVRYCGTAGKPGGKRRKQTLPYRAGSACPTQKKSVPVQGTPRLEPIARR</sequence>
<reference evidence="2" key="1">
    <citation type="submission" date="2019-02" db="EMBL/GenBank/DDBJ databases">
        <authorList>
            <person name="Gruber-Vodicka R. H."/>
            <person name="Seah K. B. B."/>
        </authorList>
    </citation>
    <scope>NUCLEOTIDE SEQUENCE</scope>
    <source>
        <strain evidence="3">BECK_BY19</strain>
        <strain evidence="2">BECK_BY8</strain>
    </source>
</reference>
<proteinExistence type="predicted"/>
<feature type="region of interest" description="Disordered" evidence="1">
    <location>
        <begin position="159"/>
        <end position="200"/>
    </location>
</feature>
<accession>A0A451AQZ1</accession>
<feature type="region of interest" description="Disordered" evidence="1">
    <location>
        <begin position="1"/>
        <end position="54"/>
    </location>
</feature>
<evidence type="ECO:0000256" key="1">
    <source>
        <dbReference type="SAM" id="MobiDB-lite"/>
    </source>
</evidence>
<protein>
    <submittedName>
        <fullName evidence="2">Uncharacterized protein</fullName>
    </submittedName>
</protein>
<evidence type="ECO:0000313" key="2">
    <source>
        <dbReference type="EMBL" id="VFK68471.1"/>
    </source>
</evidence>